<dbReference type="InterPro" id="IPR001279">
    <property type="entry name" value="Metallo-B-lactamas"/>
</dbReference>
<dbReference type="AlphaFoldDB" id="A0A7X0SQS3"/>
<evidence type="ECO:0000313" key="7">
    <source>
        <dbReference type="Proteomes" id="UP000564644"/>
    </source>
</evidence>
<proteinExistence type="predicted"/>
<reference evidence="6 7" key="1">
    <citation type="submission" date="2020-08" db="EMBL/GenBank/DDBJ databases">
        <title>Cohnella phylogeny.</title>
        <authorList>
            <person name="Dunlap C."/>
        </authorList>
    </citation>
    <scope>NUCLEOTIDE SEQUENCE [LARGE SCALE GENOMIC DNA]</scope>
    <source>
        <strain evidence="6 7">CBP 2801</strain>
    </source>
</reference>
<evidence type="ECO:0000256" key="4">
    <source>
        <dbReference type="SAM" id="MobiDB-lite"/>
    </source>
</evidence>
<gene>
    <name evidence="6" type="ORF">H7C18_26225</name>
</gene>
<accession>A0A7X0SQS3</accession>
<comment type="catalytic activity">
    <reaction evidence="3">
        <text>3',5'-cyclic UMP + H2O = UMP + H(+)</text>
        <dbReference type="Rhea" id="RHEA:70575"/>
        <dbReference type="ChEBI" id="CHEBI:15377"/>
        <dbReference type="ChEBI" id="CHEBI:15378"/>
        <dbReference type="ChEBI" id="CHEBI:57865"/>
        <dbReference type="ChEBI" id="CHEBI:184387"/>
    </reaction>
    <physiologicalReaction direction="left-to-right" evidence="3">
        <dbReference type="Rhea" id="RHEA:70576"/>
    </physiologicalReaction>
</comment>
<evidence type="ECO:0000256" key="2">
    <source>
        <dbReference type="ARBA" id="ARBA00034301"/>
    </source>
</evidence>
<feature type="region of interest" description="Disordered" evidence="4">
    <location>
        <begin position="332"/>
        <end position="353"/>
    </location>
</feature>
<dbReference type="PANTHER" id="PTHR15032:SF4">
    <property type="entry name" value="N-ACYL-PHOSPHATIDYLETHANOLAMINE-HYDROLYZING PHOSPHOLIPASE D"/>
    <property type="match status" value="1"/>
</dbReference>
<dbReference type="Proteomes" id="UP000564644">
    <property type="component" value="Unassembled WGS sequence"/>
</dbReference>
<organism evidence="6 7">
    <name type="scientific">Cohnella zeiphila</name>
    <dbReference type="NCBI Taxonomy" id="2761120"/>
    <lineage>
        <taxon>Bacteria</taxon>
        <taxon>Bacillati</taxon>
        <taxon>Bacillota</taxon>
        <taxon>Bacilli</taxon>
        <taxon>Bacillales</taxon>
        <taxon>Paenibacillaceae</taxon>
        <taxon>Cohnella</taxon>
    </lineage>
</organism>
<dbReference type="PANTHER" id="PTHR15032">
    <property type="entry name" value="N-ACYL-PHOSPHATIDYLETHANOLAMINE-HYDROLYZING PHOSPHOLIPASE D"/>
    <property type="match status" value="1"/>
</dbReference>
<dbReference type="GO" id="GO:0005737">
    <property type="term" value="C:cytoplasm"/>
    <property type="evidence" value="ECO:0007669"/>
    <property type="project" value="TreeGrafter"/>
</dbReference>
<sequence length="353" mass="40049">MNDWNRSLRAKNGKFQNEIPAAVKMGAADMVSLLRDFLSSTSQRRPKQPLPIVPVQSGTLRDGKDKFIWFGHSASLLQIERKTILIDPMLGKNPSPIPLSRNRRYSVHLPITIEELPPIDIVVLSHDHYDHLDSSSIRKLIPKAGVFLVPLGVGKRIRKLGASPDAVIELDWGEERIIQGIRFVCTPARHFSGRGLFDRDSTLWCSYVIKTEERSLFYSGDGGYGPHFERIGKQHGPFELAIMECGQYDKRWSGVHMFPEETLQAYRDVQGGVLLPVHWGGFTLALHDWNDPARRISAAAEKQRIPYRIPKIGEVVYLESIRHSTQQDLWWREQEGKSTKASAGERQASTRPI</sequence>
<feature type="domain" description="Metallo-beta-lactamase" evidence="5">
    <location>
        <begin position="83"/>
        <end position="279"/>
    </location>
</feature>
<evidence type="ECO:0000256" key="1">
    <source>
        <dbReference type="ARBA" id="ARBA00034221"/>
    </source>
</evidence>
<evidence type="ECO:0000256" key="3">
    <source>
        <dbReference type="ARBA" id="ARBA00048505"/>
    </source>
</evidence>
<evidence type="ECO:0000259" key="5">
    <source>
        <dbReference type="Pfam" id="PF12706"/>
    </source>
</evidence>
<keyword evidence="6" id="KW-0378">Hydrolase</keyword>
<evidence type="ECO:0000313" key="6">
    <source>
        <dbReference type="EMBL" id="MBB6734428.1"/>
    </source>
</evidence>
<comment type="function">
    <text evidence="2">Counteracts the endogenous Pycsar antiviral defense system. Phosphodiesterase that enables metal-dependent hydrolysis of host cyclic nucleotide Pycsar defense signals such as cCMP and cUMP.</text>
</comment>
<dbReference type="SUPFAM" id="SSF56281">
    <property type="entry name" value="Metallo-hydrolase/oxidoreductase"/>
    <property type="match status" value="1"/>
</dbReference>
<dbReference type="GO" id="GO:0016787">
    <property type="term" value="F:hydrolase activity"/>
    <property type="evidence" value="ECO:0007669"/>
    <property type="project" value="UniProtKB-KW"/>
</dbReference>
<protein>
    <submittedName>
        <fullName evidence="6">MBL fold metallo-hydrolase</fullName>
    </submittedName>
</protein>
<dbReference type="InterPro" id="IPR036866">
    <property type="entry name" value="RibonucZ/Hydroxyglut_hydro"/>
</dbReference>
<comment type="catalytic activity">
    <reaction evidence="1">
        <text>3',5'-cyclic CMP + H2O = CMP + H(+)</text>
        <dbReference type="Rhea" id="RHEA:72675"/>
        <dbReference type="ChEBI" id="CHEBI:15377"/>
        <dbReference type="ChEBI" id="CHEBI:15378"/>
        <dbReference type="ChEBI" id="CHEBI:58003"/>
        <dbReference type="ChEBI" id="CHEBI:60377"/>
    </reaction>
    <physiologicalReaction direction="left-to-right" evidence="1">
        <dbReference type="Rhea" id="RHEA:72676"/>
    </physiologicalReaction>
</comment>
<dbReference type="Gene3D" id="3.60.15.10">
    <property type="entry name" value="Ribonuclease Z/Hydroxyacylglutathione hydrolase-like"/>
    <property type="match status" value="1"/>
</dbReference>
<keyword evidence="7" id="KW-1185">Reference proteome</keyword>
<dbReference type="EMBL" id="JACJVO010000033">
    <property type="protein sequence ID" value="MBB6734428.1"/>
    <property type="molecule type" value="Genomic_DNA"/>
</dbReference>
<dbReference type="Pfam" id="PF12706">
    <property type="entry name" value="Lactamase_B_2"/>
    <property type="match status" value="1"/>
</dbReference>
<name>A0A7X0SQS3_9BACL</name>
<comment type="caution">
    <text evidence="6">The sequence shown here is derived from an EMBL/GenBank/DDBJ whole genome shotgun (WGS) entry which is preliminary data.</text>
</comment>
<dbReference type="RefSeq" id="WP_185132087.1">
    <property type="nucleotide sequence ID" value="NZ_JACJVO010000033.1"/>
</dbReference>